<feature type="transmembrane region" description="Helical" evidence="8">
    <location>
        <begin position="12"/>
        <end position="34"/>
    </location>
</feature>
<evidence type="ECO:0000256" key="3">
    <source>
        <dbReference type="ARBA" id="ARBA00023054"/>
    </source>
</evidence>
<gene>
    <name evidence="10" type="ORF">C2E20_2302</name>
</gene>
<feature type="transmembrane region" description="Helical" evidence="8">
    <location>
        <begin position="40"/>
        <end position="62"/>
    </location>
</feature>
<feature type="compositionally biased region" description="Low complexity" evidence="7">
    <location>
        <begin position="459"/>
        <end position="471"/>
    </location>
</feature>
<evidence type="ECO:0000256" key="1">
    <source>
        <dbReference type="ARBA" id="ARBA00004049"/>
    </source>
</evidence>
<dbReference type="PROSITE" id="PS51519">
    <property type="entry name" value="RWP_RK"/>
    <property type="match status" value="1"/>
</dbReference>
<dbReference type="AlphaFoldDB" id="A0A2P6VJV8"/>
<proteinExistence type="predicted"/>
<dbReference type="InterPro" id="IPR044607">
    <property type="entry name" value="RKD-like"/>
</dbReference>
<name>A0A2P6VJV8_9CHLO</name>
<evidence type="ECO:0000259" key="9">
    <source>
        <dbReference type="PROSITE" id="PS51519"/>
    </source>
</evidence>
<keyword evidence="6" id="KW-0539">Nucleus</keyword>
<dbReference type="GO" id="GO:0003700">
    <property type="term" value="F:DNA-binding transcription factor activity"/>
    <property type="evidence" value="ECO:0007669"/>
    <property type="project" value="InterPro"/>
</dbReference>
<keyword evidence="8" id="KW-0472">Membrane</keyword>
<dbReference type="OrthoDB" id="513569at2759"/>
<evidence type="ECO:0000256" key="4">
    <source>
        <dbReference type="ARBA" id="ARBA00023125"/>
    </source>
</evidence>
<evidence type="ECO:0000313" key="11">
    <source>
        <dbReference type="Proteomes" id="UP000239649"/>
    </source>
</evidence>
<feature type="domain" description="RWP-RK" evidence="9">
    <location>
        <begin position="252"/>
        <end position="343"/>
    </location>
</feature>
<evidence type="ECO:0000256" key="2">
    <source>
        <dbReference type="ARBA" id="ARBA00023015"/>
    </source>
</evidence>
<feature type="compositionally biased region" description="Polar residues" evidence="7">
    <location>
        <begin position="248"/>
        <end position="259"/>
    </location>
</feature>
<dbReference type="Proteomes" id="UP000239649">
    <property type="component" value="Unassembled WGS sequence"/>
</dbReference>
<feature type="compositionally biased region" description="Low complexity" evidence="7">
    <location>
        <begin position="480"/>
        <end position="494"/>
    </location>
</feature>
<organism evidence="10 11">
    <name type="scientific">Micractinium conductrix</name>
    <dbReference type="NCBI Taxonomy" id="554055"/>
    <lineage>
        <taxon>Eukaryota</taxon>
        <taxon>Viridiplantae</taxon>
        <taxon>Chlorophyta</taxon>
        <taxon>core chlorophytes</taxon>
        <taxon>Trebouxiophyceae</taxon>
        <taxon>Chlorellales</taxon>
        <taxon>Chlorellaceae</taxon>
        <taxon>Chlorella clade</taxon>
        <taxon>Micractinium</taxon>
    </lineage>
</organism>
<evidence type="ECO:0000256" key="8">
    <source>
        <dbReference type="SAM" id="Phobius"/>
    </source>
</evidence>
<keyword evidence="11" id="KW-1185">Reference proteome</keyword>
<evidence type="ECO:0000256" key="5">
    <source>
        <dbReference type="ARBA" id="ARBA00023163"/>
    </source>
</evidence>
<keyword evidence="5" id="KW-0804">Transcription</keyword>
<evidence type="ECO:0000313" key="10">
    <source>
        <dbReference type="EMBL" id="PSC74358.1"/>
    </source>
</evidence>
<dbReference type="InterPro" id="IPR003035">
    <property type="entry name" value="RWP-RK_dom"/>
</dbReference>
<reference evidence="10 11" key="1">
    <citation type="journal article" date="2018" name="Plant J.">
        <title>Genome sequences of Chlorella sorokiniana UTEX 1602 and Micractinium conductrix SAG 241.80: implications to maltose excretion by a green alga.</title>
        <authorList>
            <person name="Arriola M.B."/>
            <person name="Velmurugan N."/>
            <person name="Zhang Y."/>
            <person name="Plunkett M.H."/>
            <person name="Hondzo H."/>
            <person name="Barney B.M."/>
        </authorList>
    </citation>
    <scope>NUCLEOTIDE SEQUENCE [LARGE SCALE GENOMIC DNA]</scope>
    <source>
        <strain evidence="10 11">SAG 241.80</strain>
    </source>
</reference>
<feature type="region of interest" description="Disordered" evidence="7">
    <location>
        <begin position="459"/>
        <end position="515"/>
    </location>
</feature>
<keyword evidence="2" id="KW-0805">Transcription regulation</keyword>
<keyword evidence="4" id="KW-0238">DNA-binding</keyword>
<comment type="caution">
    <text evidence="10">The sequence shown here is derived from an EMBL/GenBank/DDBJ whole genome shotgun (WGS) entry which is preliminary data.</text>
</comment>
<feature type="compositionally biased region" description="Polar residues" evidence="7">
    <location>
        <begin position="376"/>
        <end position="397"/>
    </location>
</feature>
<feature type="transmembrane region" description="Helical" evidence="8">
    <location>
        <begin position="74"/>
        <end position="95"/>
    </location>
</feature>
<keyword evidence="3" id="KW-0175">Coiled coil</keyword>
<protein>
    <submittedName>
        <fullName evidence="10">RWP-RK domain-containing (ISS)</fullName>
    </submittedName>
</protein>
<dbReference type="Pfam" id="PF02042">
    <property type="entry name" value="RWP-RK"/>
    <property type="match status" value="1"/>
</dbReference>
<evidence type="ECO:0000256" key="6">
    <source>
        <dbReference type="ARBA" id="ARBA00023242"/>
    </source>
</evidence>
<dbReference type="PANTHER" id="PTHR46373">
    <property type="entry name" value="PROTEIN RKD4"/>
    <property type="match status" value="1"/>
</dbReference>
<dbReference type="PANTHER" id="PTHR46373:SF2">
    <property type="entry name" value="RWP-RK DOMAIN-CONTAINING PROTEIN"/>
    <property type="match status" value="1"/>
</dbReference>
<feature type="region of interest" description="Disordered" evidence="7">
    <location>
        <begin position="376"/>
        <end position="400"/>
    </location>
</feature>
<dbReference type="EMBL" id="LHPF02000004">
    <property type="protein sequence ID" value="PSC74358.1"/>
    <property type="molecule type" value="Genomic_DNA"/>
</dbReference>
<keyword evidence="8" id="KW-0812">Transmembrane</keyword>
<feature type="transmembrane region" description="Helical" evidence="8">
    <location>
        <begin position="138"/>
        <end position="157"/>
    </location>
</feature>
<accession>A0A2P6VJV8</accession>
<keyword evidence="8" id="KW-1133">Transmembrane helix</keyword>
<feature type="region of interest" description="Disordered" evidence="7">
    <location>
        <begin position="239"/>
        <end position="266"/>
    </location>
</feature>
<sequence>MASPRQRAPVVWAMRMFVLLNLMSSVGFIVYALILENPPATALPLGMLIVGIIGLVSVPFGVLGSMRGNCCLSLYLFMGVLLTLAELGMTLSLFFNYEHTVDDIWKHARAKENADGDADKFTNADKEALKSKVSNGRWYFLVVCCLQFVGVIATLLLKYCGKQREFESFEDNPEAGPQPSSAQIQLQKLKESVSGRALNGSMAHTSPSTSSYASSKLNKSITQKMAAKYGDFTSEFKQKGAPAGPLGTPTTMQAANSPRQRTKKRTKAGILVSSITYADVEACFALPTEKACVKLGVGLTILKRLCRKFGIQRWPYRSLLKAGKAQRVPNTPTFSDSVPCSPVGAPAAPSCATPGSGDIKSERILMQAAASSLTSHCGTASEGSSRPDSAAPSSTAPVEQHSPLRAAAFASAAAAPPAVRTAVAAARASPLVQPLAQPPKASQLGVLLSAIDAFEAPAAPAAHPSTPHDSAGCAPFTPHASAGRGLAAPPAGAAPHRRAFTHSSRSGFQPLRQPVQQRQAYPAQLLARLAALQSMQVEVTALAPPPPMPDAAARMLRSQLASHSMTEGQRLALAEKLLMVRAALQARMARRAALAAAAGGRYSPYPAAPLSTYSPASSGPVPIASLPVNSSGESVSACGMSIADLHSLANARSLLAQYRL</sequence>
<comment type="function">
    <text evidence="1">Putative transcription factor.</text>
</comment>
<evidence type="ECO:0000256" key="7">
    <source>
        <dbReference type="SAM" id="MobiDB-lite"/>
    </source>
</evidence>
<dbReference type="GO" id="GO:0003677">
    <property type="term" value="F:DNA binding"/>
    <property type="evidence" value="ECO:0007669"/>
    <property type="project" value="UniProtKB-KW"/>
</dbReference>